<dbReference type="STRING" id="64791.A0A151XD70"/>
<feature type="region of interest" description="Disordered" evidence="1">
    <location>
        <begin position="59"/>
        <end position="757"/>
    </location>
</feature>
<feature type="compositionally biased region" description="Polar residues" evidence="1">
    <location>
        <begin position="570"/>
        <end position="584"/>
    </location>
</feature>
<dbReference type="Proteomes" id="UP000075809">
    <property type="component" value="Unassembled WGS sequence"/>
</dbReference>
<dbReference type="GO" id="GO:0005730">
    <property type="term" value="C:nucleolus"/>
    <property type="evidence" value="ECO:0007669"/>
    <property type="project" value="InterPro"/>
</dbReference>
<protein>
    <submittedName>
        <fullName evidence="3">Nucleolar and coiled-body phosphoprotein 1</fullName>
    </submittedName>
</protein>
<feature type="compositionally biased region" description="Gly residues" evidence="1">
    <location>
        <begin position="681"/>
        <end position="701"/>
    </location>
</feature>
<feature type="compositionally biased region" description="Acidic residues" evidence="1">
    <location>
        <begin position="469"/>
        <end position="480"/>
    </location>
</feature>
<dbReference type="PANTHER" id="PTHR23216">
    <property type="entry name" value="NUCLEOLAR AND COILED-BODY PHOSPHOPROTEIN 1"/>
    <property type="match status" value="1"/>
</dbReference>
<evidence type="ECO:0000313" key="4">
    <source>
        <dbReference type="Proteomes" id="UP000075809"/>
    </source>
</evidence>
<dbReference type="SUPFAM" id="SSF57501">
    <property type="entry name" value="Cystine-knot cytokines"/>
    <property type="match status" value="1"/>
</dbReference>
<dbReference type="InterPro" id="IPR007718">
    <property type="entry name" value="Srp40_C"/>
</dbReference>
<feature type="compositionally biased region" description="Polar residues" evidence="1">
    <location>
        <begin position="210"/>
        <end position="241"/>
    </location>
</feature>
<organism evidence="3 4">
    <name type="scientific">Mycetomoellerius zeteki</name>
    <dbReference type="NCBI Taxonomy" id="64791"/>
    <lineage>
        <taxon>Eukaryota</taxon>
        <taxon>Metazoa</taxon>
        <taxon>Ecdysozoa</taxon>
        <taxon>Arthropoda</taxon>
        <taxon>Hexapoda</taxon>
        <taxon>Insecta</taxon>
        <taxon>Pterygota</taxon>
        <taxon>Neoptera</taxon>
        <taxon>Endopterygota</taxon>
        <taxon>Hymenoptera</taxon>
        <taxon>Apocrita</taxon>
        <taxon>Aculeata</taxon>
        <taxon>Formicoidea</taxon>
        <taxon>Formicidae</taxon>
        <taxon>Myrmicinae</taxon>
        <taxon>Mycetomoellerius</taxon>
    </lineage>
</organism>
<accession>A0A151XD70</accession>
<feature type="compositionally biased region" description="Basic and acidic residues" evidence="1">
    <location>
        <begin position="539"/>
        <end position="552"/>
    </location>
</feature>
<evidence type="ECO:0000313" key="3">
    <source>
        <dbReference type="EMBL" id="KYQ58303.1"/>
    </source>
</evidence>
<feature type="compositionally biased region" description="Low complexity" evidence="1">
    <location>
        <begin position="442"/>
        <end position="460"/>
    </location>
</feature>
<feature type="compositionally biased region" description="Low complexity" evidence="1">
    <location>
        <begin position="187"/>
        <end position="199"/>
    </location>
</feature>
<gene>
    <name evidence="3" type="ORF">ALC60_02723</name>
</gene>
<dbReference type="InterPro" id="IPR029034">
    <property type="entry name" value="Cystine-knot_cytokine"/>
</dbReference>
<evidence type="ECO:0000256" key="1">
    <source>
        <dbReference type="SAM" id="MobiDB-lite"/>
    </source>
</evidence>
<feature type="compositionally biased region" description="Low complexity" evidence="1">
    <location>
        <begin position="529"/>
        <end position="538"/>
    </location>
</feature>
<dbReference type="GO" id="GO:0005654">
    <property type="term" value="C:nucleoplasm"/>
    <property type="evidence" value="ECO:0007669"/>
    <property type="project" value="TreeGrafter"/>
</dbReference>
<proteinExistence type="predicted"/>
<evidence type="ECO:0000259" key="2">
    <source>
        <dbReference type="Pfam" id="PF05022"/>
    </source>
</evidence>
<feature type="compositionally biased region" description="Acidic residues" evidence="1">
    <location>
        <begin position="379"/>
        <end position="391"/>
    </location>
</feature>
<feature type="compositionally biased region" description="Gly residues" evidence="1">
    <location>
        <begin position="634"/>
        <end position="652"/>
    </location>
</feature>
<feature type="compositionally biased region" description="Low complexity" evidence="1">
    <location>
        <begin position="395"/>
        <end position="430"/>
    </location>
</feature>
<feature type="compositionally biased region" description="Basic residues" evidence="1">
    <location>
        <begin position="714"/>
        <end position="730"/>
    </location>
</feature>
<feature type="compositionally biased region" description="Acidic residues" evidence="1">
    <location>
        <begin position="103"/>
        <end position="115"/>
    </location>
</feature>
<sequence length="993" mass="107783">MSNVDEFLVAGLVYNYLLKKDASLATVFQKKTKAPLLQKEIPTLLEIFKYFQKNSPKKVPLVTQVTKESSSDSSSESEEETEKNKQVNGKAVETVALKKVTESSEEDDSSEDEAQTQEVAKKKNTNAKAPLQKESSDESSEDEEPPKVQTKAVLQAKTNDKAKSGTVAKAAKAVLKAVESMDKSSDSSDSTSDDSSSTSPDVQIVDLKSIKQSAMKTSTPITNSASKIQKQNKSATPVTNKNKGRDVDALNENVQKKPVLSKSTVPAKQIAMEESSSDDDSSEEQQSNEKSVSSATAMQKDSSSSEEESSEDEPKTVVTKAAVTLKAQNQNKSAPAKAIKKSESSSSEESSDEEETPQKIVPNKQAAPVKLSTKKESSSEDSDDSEDSEEEQSIKKPTPVAATKKPIPTVAAKKSTPAITAKKTKSSSSEESSEDEKPPIKKPTLANQTVTNQNTANKISSIKKKDSSSEESDDESDEEEKPVTTAVSKGAISKTQKKKESSSEDSDDSEDEAPTTAPAKTVAKKESSNESNSDSSNPNKEKIKVHTPADKGQKRKHTDNDEEKIPAKVTKNSYGNFVKANSGSHFYGNKPQKNRTYQRVKSEDIMLDPKLANNSFEAKDEDGDNSFKKQNFERGGGFRGGFRGGRGGFRGGRGGDRGGRWSNGGDNAGHWNNDNDRGGRGGRGGFRGGRGGGGRGKGARGSWGERANDVLKFTKGKKFRHEKQKKKRGSYRGGHIDTRASIPDQRGRKRKKDPLFRPDWLPKHRMSRYLGLILIITAFTYAYGARKCEGNGLGLQYVWGDALTDPSDCIGPNNMQYPSAAISRSFKNLWAGSSRTARSHQPRTIDPELTRQALLHNYKAVHGDYSIAGSSRNGRAFSAKESCGSPARLCKTRYNTTAPMYGISLTSGQPVTIVQKFPDLLQQVVFEVCESKECDVVHGECTQTYVPYLFLVIPLGPVTLTGQDYVLVESGCVCKPRNSASAPTDAPPAVPSF</sequence>
<feature type="compositionally biased region" description="Acidic residues" evidence="1">
    <location>
        <begin position="503"/>
        <end position="513"/>
    </location>
</feature>
<dbReference type="PANTHER" id="PTHR23216:SF1">
    <property type="entry name" value="NUCLEOLAR AND COILED-BODY PHOSPHOPROTEIN 1"/>
    <property type="match status" value="1"/>
</dbReference>
<feature type="domain" description="Srp40 C-terminal" evidence="2">
    <location>
        <begin position="698"/>
        <end position="741"/>
    </location>
</feature>
<keyword evidence="4" id="KW-1185">Reference proteome</keyword>
<dbReference type="Pfam" id="PF05022">
    <property type="entry name" value="SRP40_C"/>
    <property type="match status" value="1"/>
</dbReference>
<dbReference type="EMBL" id="KQ982294">
    <property type="protein sequence ID" value="KYQ58303.1"/>
    <property type="molecule type" value="Genomic_DNA"/>
</dbReference>
<feature type="compositionally biased region" description="Low complexity" evidence="1">
    <location>
        <begin position="167"/>
        <end position="178"/>
    </location>
</feature>
<name>A0A151XD70_9HYME</name>
<dbReference type="AlphaFoldDB" id="A0A151XD70"/>
<reference evidence="3 4" key="1">
    <citation type="submission" date="2015-09" db="EMBL/GenBank/DDBJ databases">
        <title>Trachymyrmex zeteki WGS genome.</title>
        <authorList>
            <person name="Nygaard S."/>
            <person name="Hu H."/>
            <person name="Boomsma J."/>
            <person name="Zhang G."/>
        </authorList>
    </citation>
    <scope>NUCLEOTIDE SEQUENCE [LARGE SCALE GENOMIC DNA]</scope>
    <source>
        <strain evidence="3">Tzet28-1</strain>
        <tissue evidence="3">Whole body</tissue>
    </source>
</reference>
<feature type="compositionally biased region" description="Low complexity" evidence="1">
    <location>
        <begin position="284"/>
        <end position="294"/>
    </location>
</feature>
<dbReference type="InterPro" id="IPR039191">
    <property type="entry name" value="Nopp140-like"/>
</dbReference>